<dbReference type="eggNOG" id="COG4928">
    <property type="taxonomic scope" value="Bacteria"/>
</dbReference>
<dbReference type="Pfam" id="PF07693">
    <property type="entry name" value="KAP_NTPase"/>
    <property type="match status" value="1"/>
</dbReference>
<dbReference type="Proteomes" id="UP000013148">
    <property type="component" value="Unassembled WGS sequence"/>
</dbReference>
<evidence type="ECO:0000313" key="2">
    <source>
        <dbReference type="EMBL" id="ENV18926.1"/>
    </source>
</evidence>
<gene>
    <name evidence="2" type="ORF">F964_00017</name>
</gene>
<comment type="caution">
    <text evidence="2">The sequence shown here is derived from an EMBL/GenBank/DDBJ whole genome shotgun (WGS) entry which is preliminary data.</text>
</comment>
<name>N8X3V8_ACIGI</name>
<protein>
    <recommendedName>
        <fullName evidence="1">KAP NTPase domain-containing protein</fullName>
    </recommendedName>
</protein>
<dbReference type="InterPro" id="IPR027417">
    <property type="entry name" value="P-loop_NTPase"/>
</dbReference>
<reference evidence="2 3" key="1">
    <citation type="submission" date="2013-02" db="EMBL/GenBank/DDBJ databases">
        <title>The Genome Sequence of Acinetobacter guillouiae NIPH 991.</title>
        <authorList>
            <consortium name="The Broad Institute Genome Sequencing Platform"/>
            <consortium name="The Broad Institute Genome Sequencing Center for Infectious Disease"/>
            <person name="Cerqueira G."/>
            <person name="Feldgarden M."/>
            <person name="Courvalin P."/>
            <person name="Perichon B."/>
            <person name="Grillot-Courvalin C."/>
            <person name="Clermont D."/>
            <person name="Rocha E."/>
            <person name="Yoon E.-J."/>
            <person name="Nemec A."/>
            <person name="Walker B."/>
            <person name="Young S.K."/>
            <person name="Zeng Q."/>
            <person name="Gargeya S."/>
            <person name="Fitzgerald M."/>
            <person name="Haas B."/>
            <person name="Abouelleil A."/>
            <person name="Alvarado L."/>
            <person name="Arachchi H.M."/>
            <person name="Berlin A.M."/>
            <person name="Chapman S.B."/>
            <person name="Dewar J."/>
            <person name="Goldberg J."/>
            <person name="Griggs A."/>
            <person name="Gujja S."/>
            <person name="Hansen M."/>
            <person name="Howarth C."/>
            <person name="Imamovic A."/>
            <person name="Larimer J."/>
            <person name="McCowan C."/>
            <person name="Murphy C."/>
            <person name="Neiman D."/>
            <person name="Pearson M."/>
            <person name="Priest M."/>
            <person name="Roberts A."/>
            <person name="Saif S."/>
            <person name="Shea T."/>
            <person name="Sisk P."/>
            <person name="Sykes S."/>
            <person name="Wortman J."/>
            <person name="Nusbaum C."/>
            <person name="Birren B."/>
        </authorList>
    </citation>
    <scope>NUCLEOTIDE SEQUENCE [LARGE SCALE GENOMIC DNA]</scope>
    <source>
        <strain evidence="2 3">NIPH 991</strain>
    </source>
</reference>
<evidence type="ECO:0000259" key="1">
    <source>
        <dbReference type="Pfam" id="PF07693"/>
    </source>
</evidence>
<keyword evidence="3" id="KW-1185">Reference proteome</keyword>
<organism evidence="2 3">
    <name type="scientific">Acinetobacter guillouiae NIPH 991</name>
    <dbReference type="NCBI Taxonomy" id="1217656"/>
    <lineage>
        <taxon>Bacteria</taxon>
        <taxon>Pseudomonadati</taxon>
        <taxon>Pseudomonadota</taxon>
        <taxon>Gammaproteobacteria</taxon>
        <taxon>Moraxellales</taxon>
        <taxon>Moraxellaceae</taxon>
        <taxon>Acinetobacter</taxon>
    </lineage>
</organism>
<dbReference type="PATRIC" id="fig|1217656.3.peg.16"/>
<feature type="domain" description="KAP NTPase" evidence="1">
    <location>
        <begin position="16"/>
        <end position="219"/>
    </location>
</feature>
<dbReference type="HOGENOM" id="CLU_796029_0_0_6"/>
<dbReference type="Gene3D" id="3.40.50.300">
    <property type="entry name" value="P-loop containing nucleotide triphosphate hydrolases"/>
    <property type="match status" value="1"/>
</dbReference>
<dbReference type="SUPFAM" id="SSF52540">
    <property type="entry name" value="P-loop containing nucleoside triphosphate hydrolases"/>
    <property type="match status" value="1"/>
</dbReference>
<dbReference type="RefSeq" id="WP_004816506.1">
    <property type="nucleotide sequence ID" value="NZ_KB849454.1"/>
</dbReference>
<dbReference type="InterPro" id="IPR011646">
    <property type="entry name" value="KAP_P-loop"/>
</dbReference>
<dbReference type="EMBL" id="APPJ01000001">
    <property type="protein sequence ID" value="ENV18926.1"/>
    <property type="molecule type" value="Genomic_DNA"/>
</dbReference>
<sequence length="348" mass="40358">MNIQEKQKRLKDALEKNIKQENMGIAIAITGSWGVGKTYFWNEFLKDVTHKELQDKKNFYYEASRVSYKSIFDCRKYAYISLFGIENLSELKNAICTKLTLNPYAKSDISKWEFSQIVKSTVGQFRDLKVSQYGIIASAKILESLLFLQVKDAIICFDDFERISNKLDIKDVMGLANQLKLEKNCQIILILDEDKAESENKKKYVEYKEKLIDDTIIINSVEPLIRENAKDIEEKLIALMIAFADGLEIHNFRFFLKVIKLYREFRNQLPSEVAYSTKEVILTRIIQGYLISDYGSVFGIDWKGFTIEKAIEILDNNDDLDNIADKIYLDLLIVGKFNLKIGLNKRII</sequence>
<proteinExistence type="predicted"/>
<evidence type="ECO:0000313" key="3">
    <source>
        <dbReference type="Proteomes" id="UP000013148"/>
    </source>
</evidence>
<dbReference type="AlphaFoldDB" id="N8X3V8"/>
<accession>N8X3V8</accession>